<dbReference type="EMBL" id="MVHT01000093">
    <property type="protein sequence ID" value="ORA96576.1"/>
    <property type="molecule type" value="Genomic_DNA"/>
</dbReference>
<accession>A0A1E3S523</accession>
<dbReference type="AlphaFoldDB" id="A0A1E3S523"/>
<protein>
    <submittedName>
        <fullName evidence="2">Uncharacterized protein</fullName>
    </submittedName>
</protein>
<evidence type="ECO:0000313" key="2">
    <source>
        <dbReference type="EMBL" id="ORA96576.1"/>
    </source>
</evidence>
<name>A0A1E3S523_MYCIE</name>
<sequence length="129" mass="12022">MPGGTRHNSAATGSARSAVATVADQLGASALTASAAISAKRGEPTGAAGPAGATIADEPAVSARAPSTACRRGKCADIRPAGASGPTGSAVAEQSDCAAGTAISAVGAVSVYACSDGSAIPAVPTIAED</sequence>
<proteinExistence type="predicted"/>
<evidence type="ECO:0000313" key="3">
    <source>
        <dbReference type="Proteomes" id="UP000192739"/>
    </source>
</evidence>
<reference evidence="2 3" key="1">
    <citation type="submission" date="2017-02" db="EMBL/GenBank/DDBJ databases">
        <title>The new phylogeny of genus Mycobacterium.</title>
        <authorList>
            <person name="Tortoli E."/>
            <person name="Trovato A."/>
            <person name="Cirillo D.M."/>
        </authorList>
    </citation>
    <scope>NUCLEOTIDE SEQUENCE [LARGE SCALE GENOMIC DNA]</scope>
    <source>
        <strain evidence="2 3">DSM 44049</strain>
    </source>
</reference>
<comment type="caution">
    <text evidence="2">The sequence shown here is derived from an EMBL/GenBank/DDBJ whole genome shotgun (WGS) entry which is preliminary data.</text>
</comment>
<dbReference type="Proteomes" id="UP000192739">
    <property type="component" value="Unassembled WGS sequence"/>
</dbReference>
<feature type="compositionally biased region" description="Low complexity" evidence="1">
    <location>
        <begin position="39"/>
        <end position="54"/>
    </location>
</feature>
<gene>
    <name evidence="2" type="ORF">BST27_25080</name>
</gene>
<organism evidence="2 3">
    <name type="scientific">Mycobacterium intermedium</name>
    <dbReference type="NCBI Taxonomy" id="28445"/>
    <lineage>
        <taxon>Bacteria</taxon>
        <taxon>Bacillati</taxon>
        <taxon>Actinomycetota</taxon>
        <taxon>Actinomycetes</taxon>
        <taxon>Mycobacteriales</taxon>
        <taxon>Mycobacteriaceae</taxon>
        <taxon>Mycobacterium</taxon>
        <taxon>Mycobacterium simiae complex</taxon>
    </lineage>
</organism>
<evidence type="ECO:0000256" key="1">
    <source>
        <dbReference type="SAM" id="MobiDB-lite"/>
    </source>
</evidence>
<feature type="region of interest" description="Disordered" evidence="1">
    <location>
        <begin position="39"/>
        <end position="63"/>
    </location>
</feature>
<keyword evidence="3" id="KW-1185">Reference proteome</keyword>